<evidence type="ECO:0008006" key="4">
    <source>
        <dbReference type="Google" id="ProtNLM"/>
    </source>
</evidence>
<comment type="caution">
    <text evidence="2">The sequence shown here is derived from an EMBL/GenBank/DDBJ whole genome shotgun (WGS) entry which is preliminary data.</text>
</comment>
<accession>A0A8K0GXS0</accession>
<evidence type="ECO:0000256" key="1">
    <source>
        <dbReference type="ARBA" id="ARBA00022821"/>
    </source>
</evidence>
<evidence type="ECO:0000313" key="3">
    <source>
        <dbReference type="Proteomes" id="UP000796880"/>
    </source>
</evidence>
<dbReference type="EMBL" id="VOIH02000009">
    <property type="protein sequence ID" value="KAF3438805.1"/>
    <property type="molecule type" value="Genomic_DNA"/>
</dbReference>
<dbReference type="GO" id="GO:0043531">
    <property type="term" value="F:ADP binding"/>
    <property type="evidence" value="ECO:0007669"/>
    <property type="project" value="InterPro"/>
</dbReference>
<dbReference type="Proteomes" id="UP000796880">
    <property type="component" value="Unassembled WGS sequence"/>
</dbReference>
<name>A0A8K0GXS0_9ROSA</name>
<sequence>MMGTVPNHNLQILSEEDCWKLFEKHAFSSNMESSAHPDLEEIGRQIINKCKGLPLAVKSLGGLLRSELNSEGTLESRSGQLLVSSEVLQRMQCLRVLSLSGLCITGLLESIANLKLLSARETVKIGPRFLTFLVYFLITKPYNEKCAFVSLFSHFSNFVQAAVDATARSLAFEWGTAMILIASGPIDDTPGSLESESFMLLLRNFDIPYETIHKSSITSSWLLALMGMLSKQEDAKELWNQLLSILVGLTYF</sequence>
<dbReference type="Gene3D" id="1.10.8.430">
    <property type="entry name" value="Helical domain of apoptotic protease-activating factors"/>
    <property type="match status" value="1"/>
</dbReference>
<organism evidence="2 3">
    <name type="scientific">Rhamnella rubrinervis</name>
    <dbReference type="NCBI Taxonomy" id="2594499"/>
    <lineage>
        <taxon>Eukaryota</taxon>
        <taxon>Viridiplantae</taxon>
        <taxon>Streptophyta</taxon>
        <taxon>Embryophyta</taxon>
        <taxon>Tracheophyta</taxon>
        <taxon>Spermatophyta</taxon>
        <taxon>Magnoliopsida</taxon>
        <taxon>eudicotyledons</taxon>
        <taxon>Gunneridae</taxon>
        <taxon>Pentapetalae</taxon>
        <taxon>rosids</taxon>
        <taxon>fabids</taxon>
        <taxon>Rosales</taxon>
        <taxon>Rhamnaceae</taxon>
        <taxon>rhamnoid group</taxon>
        <taxon>Rhamneae</taxon>
        <taxon>Rhamnella</taxon>
    </lineage>
</organism>
<gene>
    <name evidence="2" type="ORF">FNV43_RR21570</name>
</gene>
<protein>
    <recommendedName>
        <fullName evidence="4">NB-ARC domain-containing protein</fullName>
    </recommendedName>
</protein>
<dbReference type="AlphaFoldDB" id="A0A8K0GXS0"/>
<dbReference type="SUPFAM" id="SSF52540">
    <property type="entry name" value="P-loop containing nucleoside triphosphate hydrolases"/>
    <property type="match status" value="1"/>
</dbReference>
<reference evidence="2" key="1">
    <citation type="submission" date="2020-03" db="EMBL/GenBank/DDBJ databases">
        <title>A high-quality chromosome-level genome assembly of a woody plant with both climbing and erect habits, Rhamnella rubrinervis.</title>
        <authorList>
            <person name="Lu Z."/>
            <person name="Yang Y."/>
            <person name="Zhu X."/>
            <person name="Sun Y."/>
        </authorList>
    </citation>
    <scope>NUCLEOTIDE SEQUENCE</scope>
    <source>
        <strain evidence="2">BYM</strain>
        <tissue evidence="2">Leaf</tissue>
    </source>
</reference>
<keyword evidence="3" id="KW-1185">Reference proteome</keyword>
<proteinExistence type="predicted"/>
<evidence type="ECO:0000313" key="2">
    <source>
        <dbReference type="EMBL" id="KAF3438805.1"/>
    </source>
</evidence>
<dbReference type="InterPro" id="IPR042197">
    <property type="entry name" value="Apaf_helical"/>
</dbReference>
<dbReference type="PANTHER" id="PTHR36766">
    <property type="entry name" value="PLANT BROAD-SPECTRUM MILDEW RESISTANCE PROTEIN RPW8"/>
    <property type="match status" value="1"/>
</dbReference>
<keyword evidence="1" id="KW-0611">Plant defense</keyword>
<dbReference type="InterPro" id="IPR027417">
    <property type="entry name" value="P-loop_NTPase"/>
</dbReference>
<dbReference type="GO" id="GO:0006952">
    <property type="term" value="P:defense response"/>
    <property type="evidence" value="ECO:0007669"/>
    <property type="project" value="UniProtKB-KW"/>
</dbReference>
<dbReference type="PANTHER" id="PTHR36766:SF40">
    <property type="entry name" value="DISEASE RESISTANCE PROTEIN RGA3"/>
    <property type="match status" value="1"/>
</dbReference>
<dbReference type="OrthoDB" id="1194447at2759"/>